<feature type="transmembrane region" description="Helical" evidence="5">
    <location>
        <begin position="115"/>
        <end position="134"/>
    </location>
</feature>
<proteinExistence type="predicted"/>
<dbReference type="InterPro" id="IPR037185">
    <property type="entry name" value="EmrE-like"/>
</dbReference>
<feature type="transmembrane region" description="Helical" evidence="5">
    <location>
        <begin position="24"/>
        <end position="43"/>
    </location>
</feature>
<dbReference type="EMBL" id="JAEDAL010000002">
    <property type="protein sequence ID" value="MBH9552700.1"/>
    <property type="molecule type" value="Genomic_DNA"/>
</dbReference>
<dbReference type="SUPFAM" id="SSF103481">
    <property type="entry name" value="Multidrug resistance efflux transporter EmrE"/>
    <property type="match status" value="2"/>
</dbReference>
<dbReference type="PANTHER" id="PTHR22911">
    <property type="entry name" value="ACYL-MALONYL CONDENSING ENZYME-RELATED"/>
    <property type="match status" value="1"/>
</dbReference>
<evidence type="ECO:0000259" key="6">
    <source>
        <dbReference type="Pfam" id="PF00892"/>
    </source>
</evidence>
<feature type="transmembrane region" description="Helical" evidence="5">
    <location>
        <begin position="204"/>
        <end position="224"/>
    </location>
</feature>
<protein>
    <submittedName>
        <fullName evidence="7">DMT family transporter</fullName>
    </submittedName>
</protein>
<evidence type="ECO:0000313" key="8">
    <source>
        <dbReference type="Proteomes" id="UP000620139"/>
    </source>
</evidence>
<feature type="transmembrane region" description="Helical" evidence="5">
    <location>
        <begin position="172"/>
        <end position="192"/>
    </location>
</feature>
<dbReference type="GO" id="GO:0016020">
    <property type="term" value="C:membrane"/>
    <property type="evidence" value="ECO:0007669"/>
    <property type="project" value="UniProtKB-SubCell"/>
</dbReference>
<feature type="domain" description="EamA" evidence="6">
    <location>
        <begin position="140"/>
        <end position="270"/>
    </location>
</feature>
<evidence type="ECO:0000256" key="3">
    <source>
        <dbReference type="ARBA" id="ARBA00022989"/>
    </source>
</evidence>
<evidence type="ECO:0000256" key="5">
    <source>
        <dbReference type="SAM" id="Phobius"/>
    </source>
</evidence>
<evidence type="ECO:0000256" key="1">
    <source>
        <dbReference type="ARBA" id="ARBA00004141"/>
    </source>
</evidence>
<evidence type="ECO:0000256" key="2">
    <source>
        <dbReference type="ARBA" id="ARBA00022692"/>
    </source>
</evidence>
<sequence>MLGATLLFSLMGLCVKLASAHFSAAEIVAGRGLIGVLLIAALARHQRVPLRTKLPGMHLWRGTIGVAALCLWFWAISGLPLATAMTLNQMSAIWMALFLLGGAVLMGASRLDPRLLATVLVGFVGVALVLQPTFERNQWPWALAGLASGVLAAVAYLQVTALGRAGEPELRVVFYFSLAGTGAGGALMGIVPSTTELRAWTLESFALLAAVGLTASVAQILMTSAYTHGKVLVNASLNYSGIVFSALLGWWMFGEQPGWIATLGIALIIGAGWTATALRTQQTSRTLPSDLHNE</sequence>
<keyword evidence="4 5" id="KW-0472">Membrane</keyword>
<reference evidence="7" key="1">
    <citation type="submission" date="2020-12" db="EMBL/GenBank/DDBJ databases">
        <title>The genome sequence of Inhella sp. 4Y17.</title>
        <authorList>
            <person name="Liu Y."/>
        </authorList>
    </citation>
    <scope>NUCLEOTIDE SEQUENCE</scope>
    <source>
        <strain evidence="7">4Y10</strain>
    </source>
</reference>
<dbReference type="Proteomes" id="UP000620139">
    <property type="component" value="Unassembled WGS sequence"/>
</dbReference>
<feature type="transmembrane region" description="Helical" evidence="5">
    <location>
        <begin position="64"/>
        <end position="85"/>
    </location>
</feature>
<feature type="transmembrane region" description="Helical" evidence="5">
    <location>
        <begin position="231"/>
        <end position="253"/>
    </location>
</feature>
<organism evidence="7 8">
    <name type="scientific">Inhella gelatinilytica</name>
    <dbReference type="NCBI Taxonomy" id="2795030"/>
    <lineage>
        <taxon>Bacteria</taxon>
        <taxon>Pseudomonadati</taxon>
        <taxon>Pseudomonadota</taxon>
        <taxon>Betaproteobacteria</taxon>
        <taxon>Burkholderiales</taxon>
        <taxon>Sphaerotilaceae</taxon>
        <taxon>Inhella</taxon>
    </lineage>
</organism>
<comment type="subcellular location">
    <subcellularLocation>
        <location evidence="1">Membrane</location>
        <topology evidence="1">Multi-pass membrane protein</topology>
    </subcellularLocation>
</comment>
<comment type="caution">
    <text evidence="7">The sequence shown here is derived from an EMBL/GenBank/DDBJ whole genome shotgun (WGS) entry which is preliminary data.</text>
</comment>
<keyword evidence="8" id="KW-1185">Reference proteome</keyword>
<evidence type="ECO:0000256" key="4">
    <source>
        <dbReference type="ARBA" id="ARBA00023136"/>
    </source>
</evidence>
<feature type="transmembrane region" description="Helical" evidence="5">
    <location>
        <begin position="91"/>
        <end position="108"/>
    </location>
</feature>
<dbReference type="InterPro" id="IPR000620">
    <property type="entry name" value="EamA_dom"/>
</dbReference>
<evidence type="ECO:0000313" key="7">
    <source>
        <dbReference type="EMBL" id="MBH9552700.1"/>
    </source>
</evidence>
<gene>
    <name evidence="7" type="ORF">I7X43_07520</name>
</gene>
<name>A0A931ITZ0_9BURK</name>
<accession>A0A931ITZ0</accession>
<dbReference type="AlphaFoldDB" id="A0A931ITZ0"/>
<dbReference type="Pfam" id="PF00892">
    <property type="entry name" value="EamA"/>
    <property type="match status" value="2"/>
</dbReference>
<dbReference type="PANTHER" id="PTHR22911:SF6">
    <property type="entry name" value="SOLUTE CARRIER FAMILY 35 MEMBER G1"/>
    <property type="match status" value="1"/>
</dbReference>
<keyword evidence="3 5" id="KW-1133">Transmembrane helix</keyword>
<feature type="domain" description="EamA" evidence="6">
    <location>
        <begin position="1"/>
        <end position="130"/>
    </location>
</feature>
<feature type="transmembrane region" description="Helical" evidence="5">
    <location>
        <begin position="140"/>
        <end position="160"/>
    </location>
</feature>
<feature type="transmembrane region" description="Helical" evidence="5">
    <location>
        <begin position="259"/>
        <end position="278"/>
    </location>
</feature>
<keyword evidence="2 5" id="KW-0812">Transmembrane</keyword>